<evidence type="ECO:0000256" key="1">
    <source>
        <dbReference type="ARBA" id="ARBA00001936"/>
    </source>
</evidence>
<dbReference type="Pfam" id="PF05195">
    <property type="entry name" value="AMP_N"/>
    <property type="match status" value="1"/>
</dbReference>
<comment type="similarity">
    <text evidence="2 6">Belongs to the peptidase M24B family.</text>
</comment>
<evidence type="ECO:0000256" key="3">
    <source>
        <dbReference type="ARBA" id="ARBA00022723"/>
    </source>
</evidence>
<accession>A0A2H4ZNP4</accession>
<dbReference type="GO" id="GO:0070006">
    <property type="term" value="F:metalloaminopeptidase activity"/>
    <property type="evidence" value="ECO:0007669"/>
    <property type="project" value="InterPro"/>
</dbReference>
<dbReference type="Gene3D" id="3.40.350.10">
    <property type="entry name" value="Creatinase/prolidase N-terminal domain"/>
    <property type="match status" value="1"/>
</dbReference>
<keyword evidence="8" id="KW-0645">Protease</keyword>
<dbReference type="InterPro" id="IPR052433">
    <property type="entry name" value="X-Pro_dipept-like"/>
</dbReference>
<dbReference type="PROSITE" id="PS00491">
    <property type="entry name" value="PROLINE_PEPTIDASE"/>
    <property type="match status" value="1"/>
</dbReference>
<geneLocation type="plastid" evidence="8"/>
<feature type="domain" description="Aminopeptidase P N-terminal" evidence="7">
    <location>
        <begin position="4"/>
        <end position="137"/>
    </location>
</feature>
<dbReference type="SUPFAM" id="SSF53092">
    <property type="entry name" value="Creatinase/prolidase N-terminal domain"/>
    <property type="match status" value="1"/>
</dbReference>
<dbReference type="SMART" id="SM01011">
    <property type="entry name" value="AMP_N"/>
    <property type="match status" value="1"/>
</dbReference>
<comment type="cofactor">
    <cofactor evidence="1">
        <name>Mn(2+)</name>
        <dbReference type="ChEBI" id="CHEBI:29035"/>
    </cofactor>
</comment>
<dbReference type="InterPro" id="IPR000994">
    <property type="entry name" value="Pept_M24"/>
</dbReference>
<keyword evidence="8" id="KW-0934">Plastid</keyword>
<protein>
    <submittedName>
        <fullName evidence="8">Putative aminopeptidase P</fullName>
    </submittedName>
</protein>
<dbReference type="PANTHER" id="PTHR43226">
    <property type="entry name" value="XAA-PRO AMINOPEPTIDASE 3"/>
    <property type="match status" value="1"/>
</dbReference>
<dbReference type="InterPro" id="IPR036005">
    <property type="entry name" value="Creatinase/aminopeptidase-like"/>
</dbReference>
<evidence type="ECO:0000256" key="4">
    <source>
        <dbReference type="ARBA" id="ARBA00022801"/>
    </source>
</evidence>
<dbReference type="InterPro" id="IPR029149">
    <property type="entry name" value="Creatin/AminoP/Spt16_N"/>
</dbReference>
<sequence>MTAPFFSFFAQRRERFLRQLKGVAAVIPATSLVTHHADVKYPFRQNSNFWYLTGFDEPDAVALLLPQHEKARFVLFVEPKNPLAEVWHGFRWGCEGALEHFGADFVHPIAKLPEYIGSYLKGTEGIAFELGSDPKVELLVLDVWNKEQRRATRNNTMKPGIISPNPILDELRMRKDKNEIERMREAGKISAEAHEIARKFTKPGMNERQIQACIEQYFLAAGARGPAYSSIVAGGDNACILHYSKNNAPLMSGDLLLIDAGCSLNDYYNSDITRTFPINGHFSSEQRYLYEIVLTAQKEAIAHIQPGILMEEVHNITTRILVEGLIEIGLLKGSVDEVIEHGTYQHLYMHGTSHWLGLDVHDVGSYQCGTGSIKLEPGYILTVEPGIYISDRLPVPKDQPLIANYWKGIGIRIEDDIAVTFSGHEILSAKALKDPIAMEN</sequence>
<dbReference type="AlphaFoldDB" id="A0A2H4ZNP4"/>
<gene>
    <name evidence="8" type="primary">pepP</name>
    <name evidence="8" type="ORF">PLO_124</name>
</gene>
<dbReference type="GO" id="GO:0005829">
    <property type="term" value="C:cytosol"/>
    <property type="evidence" value="ECO:0007669"/>
    <property type="project" value="TreeGrafter"/>
</dbReference>
<evidence type="ECO:0000313" key="8">
    <source>
        <dbReference type="EMBL" id="AUG32131.1"/>
    </source>
</evidence>
<keyword evidence="4" id="KW-0378">Hydrolase</keyword>
<keyword evidence="5" id="KW-0464">Manganese</keyword>
<organism evidence="8">
    <name type="scientific">Paulinella longichromatophora</name>
    <dbReference type="NCBI Taxonomy" id="1708747"/>
    <lineage>
        <taxon>Eukaryota</taxon>
        <taxon>Sar</taxon>
        <taxon>Rhizaria</taxon>
        <taxon>Cercozoa</taxon>
        <taxon>Imbricatea</taxon>
        <taxon>Silicofilosea</taxon>
        <taxon>Euglyphida</taxon>
        <taxon>Paulinellidae</taxon>
        <taxon>Paulinella</taxon>
    </lineage>
</organism>
<evidence type="ECO:0000256" key="6">
    <source>
        <dbReference type="RuleBase" id="RU000590"/>
    </source>
</evidence>
<dbReference type="InterPro" id="IPR007865">
    <property type="entry name" value="Aminopep_P_N"/>
</dbReference>
<dbReference type="GO" id="GO:0006508">
    <property type="term" value="P:proteolysis"/>
    <property type="evidence" value="ECO:0007669"/>
    <property type="project" value="TreeGrafter"/>
</dbReference>
<dbReference type="PANTHER" id="PTHR43226:SF4">
    <property type="entry name" value="XAA-PRO AMINOPEPTIDASE 3"/>
    <property type="match status" value="1"/>
</dbReference>
<reference evidence="8" key="1">
    <citation type="submission" date="2017-10" db="EMBL/GenBank/DDBJ databases">
        <title>Paulinella longichromatophora chromatophore genome.</title>
        <authorList>
            <person name="Lhee D."/>
            <person name="Yoon H.S."/>
        </authorList>
    </citation>
    <scope>NUCLEOTIDE SEQUENCE</scope>
</reference>
<keyword evidence="8" id="KW-0031">Aminopeptidase</keyword>
<keyword evidence="3 6" id="KW-0479">Metal-binding</keyword>
<dbReference type="Gene3D" id="3.90.230.10">
    <property type="entry name" value="Creatinase/methionine aminopeptidase superfamily"/>
    <property type="match status" value="1"/>
</dbReference>
<dbReference type="GO" id="GO:0030145">
    <property type="term" value="F:manganese ion binding"/>
    <property type="evidence" value="ECO:0007669"/>
    <property type="project" value="InterPro"/>
</dbReference>
<dbReference type="Pfam" id="PF00557">
    <property type="entry name" value="Peptidase_M24"/>
    <property type="match status" value="1"/>
</dbReference>
<evidence type="ECO:0000256" key="5">
    <source>
        <dbReference type="ARBA" id="ARBA00023211"/>
    </source>
</evidence>
<dbReference type="EMBL" id="MG264610">
    <property type="protein sequence ID" value="AUG32131.1"/>
    <property type="molecule type" value="Genomic_DNA"/>
</dbReference>
<proteinExistence type="inferred from homology"/>
<evidence type="ECO:0000259" key="7">
    <source>
        <dbReference type="SMART" id="SM01011"/>
    </source>
</evidence>
<dbReference type="InterPro" id="IPR001131">
    <property type="entry name" value="Peptidase_M24B_aminopep-P_CS"/>
</dbReference>
<name>A0A2H4ZNP4_9EUKA</name>
<dbReference type="SUPFAM" id="SSF55920">
    <property type="entry name" value="Creatinase/aminopeptidase"/>
    <property type="match status" value="1"/>
</dbReference>
<evidence type="ECO:0000256" key="2">
    <source>
        <dbReference type="ARBA" id="ARBA00008766"/>
    </source>
</evidence>
<dbReference type="CDD" id="cd01087">
    <property type="entry name" value="Prolidase"/>
    <property type="match status" value="1"/>
</dbReference>